<dbReference type="PANTHER" id="PTHR11614">
    <property type="entry name" value="PHOSPHOLIPASE-RELATED"/>
    <property type="match status" value="1"/>
</dbReference>
<dbReference type="SUPFAM" id="SSF53474">
    <property type="entry name" value="alpha/beta-Hydrolases"/>
    <property type="match status" value="1"/>
</dbReference>
<proteinExistence type="predicted"/>
<dbReference type="InterPro" id="IPR022742">
    <property type="entry name" value="Hydrolase_4"/>
</dbReference>
<dbReference type="InterPro" id="IPR051044">
    <property type="entry name" value="MAG_DAG_Lipase"/>
</dbReference>
<sequence length="304" mass="33104">MPDLHPTAKETALIPPDVTLSMSDGARIPLRIYPAIHPLKAVVLALHGFGDSRDAWEFFAPPLSAAGIEIVAPDQRGFGATQDAGGWSSTARMVQDTREELTWLRRRYPGVPLYVMGESMGGAVALLLATNPPPELSGTILLAPAIMKLGEPWQTVLDGLDTVAPRWKLDGSAVPGERVASDNIHALRRMYFDPLTQHSSTIHPLFGLTHLMTAAFDAAPRVRTPTLMIFGGRDQFVLPPYTARLLKRLPNSVRLDEFPTAHHLMSRDKRMTSQDVTSWILTPESALPSGGDVAAALWKATAQP</sequence>
<dbReference type="Gene3D" id="3.40.50.1820">
    <property type="entry name" value="alpha/beta hydrolase"/>
    <property type="match status" value="1"/>
</dbReference>
<dbReference type="InterPro" id="IPR000073">
    <property type="entry name" value="AB_hydrolase_1"/>
</dbReference>
<evidence type="ECO:0000259" key="1">
    <source>
        <dbReference type="Pfam" id="PF12146"/>
    </source>
</evidence>
<dbReference type="InterPro" id="IPR029058">
    <property type="entry name" value="AB_hydrolase_fold"/>
</dbReference>
<comment type="caution">
    <text evidence="2">The sequence shown here is derived from an EMBL/GenBank/DDBJ whole genome shotgun (WGS) entry which is preliminary data.</text>
</comment>
<dbReference type="Proteomes" id="UP000077786">
    <property type="component" value="Unassembled WGS sequence"/>
</dbReference>
<reference evidence="2 3" key="1">
    <citation type="submission" date="2016-03" db="EMBL/GenBank/DDBJ databases">
        <title>Draft genome sequence of Gluconobacter cerinus strain CECT 9110.</title>
        <authorList>
            <person name="Sainz F."/>
            <person name="Mas A."/>
            <person name="Torija M.J."/>
        </authorList>
    </citation>
    <scope>NUCLEOTIDE SEQUENCE [LARGE SCALE GENOMIC DNA]</scope>
    <source>
        <strain evidence="2 3">CECT 9110</strain>
    </source>
</reference>
<dbReference type="OrthoDB" id="9806902at2"/>
<protein>
    <submittedName>
        <fullName evidence="2">Hydrolase or acyltransferase</fullName>
    </submittedName>
</protein>
<dbReference type="Pfam" id="PF12146">
    <property type="entry name" value="Hydrolase_4"/>
    <property type="match status" value="1"/>
</dbReference>
<dbReference type="PRINTS" id="PR00111">
    <property type="entry name" value="ABHYDROLASE"/>
</dbReference>
<feature type="domain" description="Serine aminopeptidase S33" evidence="1">
    <location>
        <begin position="39"/>
        <end position="269"/>
    </location>
</feature>
<evidence type="ECO:0000313" key="3">
    <source>
        <dbReference type="Proteomes" id="UP000077786"/>
    </source>
</evidence>
<accession>A0A1B6VMC8</accession>
<dbReference type="GO" id="GO:0016787">
    <property type="term" value="F:hydrolase activity"/>
    <property type="evidence" value="ECO:0007669"/>
    <property type="project" value="UniProtKB-KW"/>
</dbReference>
<name>A0A1B6VMC8_9PROT</name>
<keyword evidence="2" id="KW-0378">Hydrolase</keyword>
<keyword evidence="2" id="KW-0808">Transferase</keyword>
<dbReference type="PATRIC" id="fig|38307.3.peg.1113"/>
<organism evidence="2 3">
    <name type="scientific">Gluconobacter cerinus</name>
    <dbReference type="NCBI Taxonomy" id="38307"/>
    <lineage>
        <taxon>Bacteria</taxon>
        <taxon>Pseudomonadati</taxon>
        <taxon>Pseudomonadota</taxon>
        <taxon>Alphaproteobacteria</taxon>
        <taxon>Acetobacterales</taxon>
        <taxon>Acetobacteraceae</taxon>
        <taxon>Gluconobacter</taxon>
    </lineage>
</organism>
<gene>
    <name evidence="2" type="ORF">A0123_01082</name>
</gene>
<dbReference type="GO" id="GO:0016746">
    <property type="term" value="F:acyltransferase activity"/>
    <property type="evidence" value="ECO:0007669"/>
    <property type="project" value="UniProtKB-KW"/>
</dbReference>
<dbReference type="AlphaFoldDB" id="A0A1B6VMC8"/>
<dbReference type="EMBL" id="LUTU01000005">
    <property type="protein sequence ID" value="OAJ68376.1"/>
    <property type="molecule type" value="Genomic_DNA"/>
</dbReference>
<evidence type="ECO:0000313" key="2">
    <source>
        <dbReference type="EMBL" id="OAJ68376.1"/>
    </source>
</evidence>
<keyword evidence="2" id="KW-0012">Acyltransferase</keyword>